<feature type="compositionally biased region" description="Polar residues" evidence="1">
    <location>
        <begin position="353"/>
        <end position="365"/>
    </location>
</feature>
<feature type="compositionally biased region" description="Acidic residues" evidence="1">
    <location>
        <begin position="101"/>
        <end position="113"/>
    </location>
</feature>
<feature type="compositionally biased region" description="Polar residues" evidence="1">
    <location>
        <begin position="86"/>
        <end position="100"/>
    </location>
</feature>
<proteinExistence type="predicted"/>
<dbReference type="Proteomes" id="UP000298390">
    <property type="component" value="Unassembled WGS sequence"/>
</dbReference>
<reference evidence="2 3" key="1">
    <citation type="submission" date="2019-01" db="EMBL/GenBank/DDBJ databases">
        <title>Genome sequencing of the rare red list fungi Fomitopsis rosea.</title>
        <authorList>
            <person name="Buettner E."/>
            <person name="Kellner H."/>
        </authorList>
    </citation>
    <scope>NUCLEOTIDE SEQUENCE [LARGE SCALE GENOMIC DNA]</scope>
    <source>
        <strain evidence="2 3">DSM 105464</strain>
    </source>
</reference>
<comment type="caution">
    <text evidence="2">The sequence shown here is derived from an EMBL/GenBank/DDBJ whole genome shotgun (WGS) entry which is preliminary data.</text>
</comment>
<evidence type="ECO:0000313" key="2">
    <source>
        <dbReference type="EMBL" id="TFY52078.1"/>
    </source>
</evidence>
<feature type="region of interest" description="Disordered" evidence="1">
    <location>
        <begin position="310"/>
        <end position="627"/>
    </location>
</feature>
<feature type="compositionally biased region" description="Acidic residues" evidence="1">
    <location>
        <begin position="312"/>
        <end position="348"/>
    </location>
</feature>
<feature type="compositionally biased region" description="Acidic residues" evidence="1">
    <location>
        <begin position="539"/>
        <end position="555"/>
    </location>
</feature>
<dbReference type="AlphaFoldDB" id="A0A4Y9XQM6"/>
<evidence type="ECO:0000313" key="3">
    <source>
        <dbReference type="Proteomes" id="UP000298390"/>
    </source>
</evidence>
<feature type="region of interest" description="Disordered" evidence="1">
    <location>
        <begin position="1"/>
        <end position="126"/>
    </location>
</feature>
<name>A0A4Y9XQM6_9APHY</name>
<organism evidence="2 3">
    <name type="scientific">Rhodofomes roseus</name>
    <dbReference type="NCBI Taxonomy" id="34475"/>
    <lineage>
        <taxon>Eukaryota</taxon>
        <taxon>Fungi</taxon>
        <taxon>Dikarya</taxon>
        <taxon>Basidiomycota</taxon>
        <taxon>Agaricomycotina</taxon>
        <taxon>Agaricomycetes</taxon>
        <taxon>Polyporales</taxon>
        <taxon>Rhodofomes</taxon>
    </lineage>
</organism>
<sequence>MEERPATPSPTPLPEPQPQPEAGPSRVRADPIDSRFRMPATPQRVREARREAFTPITQEQAAVRQPPASRARVSRAPLPAAEPLDSNANEVPSNPANGGSSDDEDQENQEPEQEQNIHDEFREEDEKEIVYDMHAVFDYILRVTGVFGEAADKELALRGLLADMTDLDAPDVETEEEVDEEDAEMARLEAASKARWTNLPEGQAPPPKRTNGCTKKEGAEIIQETLHLAEQFNGEKAKRKDMARHVELQEKMLATVEEWSRELEAKRLVYEQCVMMLLKEADESPYDSFLNPQAVQRIVDFAYRLKAQNEGERDEQLEEGEEQVDEAAENDEAENDADNEAENDEPEAPAEQKPTSSDIYGSSPSGGRPFKLLPAFVYRPPNPNARRRLSSSPLPPSSPPLSYVGARTPPPAPVTPPRRARNATPIARQPEADDDFNEPSPVLSGARPLKAFHPSSALDQDEQYAAQVQAELYAEAREAEENAEAGPSRRAASDQPGQARVYPPLYPMNSWPSQVAPPMADVGRSISEVMFKKRRRDEVEDDDEDTDNVEESDYDSDARSSASQPTAGPSRAPGYVPKYVPGYNRRDPSPEPEYEWAGPYTQPHDWQSVRGDNLRERLPSPKRPRHR</sequence>
<feature type="compositionally biased region" description="Basic and acidic residues" evidence="1">
    <location>
        <begin position="27"/>
        <end position="36"/>
    </location>
</feature>
<evidence type="ECO:0000256" key="1">
    <source>
        <dbReference type="SAM" id="MobiDB-lite"/>
    </source>
</evidence>
<feature type="compositionally biased region" description="Pro residues" evidence="1">
    <location>
        <begin position="7"/>
        <end position="21"/>
    </location>
</feature>
<dbReference type="EMBL" id="SEKV01001046">
    <property type="protein sequence ID" value="TFY52078.1"/>
    <property type="molecule type" value="Genomic_DNA"/>
</dbReference>
<accession>A0A4Y9XQM6</accession>
<gene>
    <name evidence="2" type="ORF">EVJ58_g10211</name>
</gene>
<protein>
    <submittedName>
        <fullName evidence="2">Uncharacterized protein</fullName>
    </submittedName>
</protein>